<evidence type="ECO:0000313" key="2">
    <source>
        <dbReference type="EMBL" id="VDI22298.1"/>
    </source>
</evidence>
<reference evidence="2" key="1">
    <citation type="submission" date="2018-11" db="EMBL/GenBank/DDBJ databases">
        <authorList>
            <person name="Alioto T."/>
            <person name="Alioto T."/>
        </authorList>
    </citation>
    <scope>NUCLEOTIDE SEQUENCE</scope>
</reference>
<evidence type="ECO:0000313" key="3">
    <source>
        <dbReference type="Proteomes" id="UP000596742"/>
    </source>
</evidence>
<protein>
    <submittedName>
        <fullName evidence="2">Uncharacterized protein</fullName>
    </submittedName>
</protein>
<dbReference type="Proteomes" id="UP000596742">
    <property type="component" value="Unassembled WGS sequence"/>
</dbReference>
<feature type="region of interest" description="Disordered" evidence="1">
    <location>
        <begin position="1"/>
        <end position="34"/>
    </location>
</feature>
<feature type="region of interest" description="Disordered" evidence="1">
    <location>
        <begin position="82"/>
        <end position="102"/>
    </location>
</feature>
<name>A0A8B6DQS9_MYTGA</name>
<dbReference type="EMBL" id="UYJE01003767">
    <property type="protein sequence ID" value="VDI22298.1"/>
    <property type="molecule type" value="Genomic_DNA"/>
</dbReference>
<sequence length="190" mass="21327">MHSSSGKKERRTPLATKNNNVSASELQKTPPTLKPYFELKHSERTNRNIEIKRKNSEVASSLKSDITSIKVELEFHNGKKKYFHPRTPTSDHDESSECASPSKRANMHVIGLGEPNLNPNAIYSSENITEALQQMLTFLSPQLVPEPSNVFTIVHHNTEGLQPHLSDVKAIIERADVICFTDMVIKTSHS</sequence>
<feature type="compositionally biased region" description="Polar residues" evidence="1">
    <location>
        <begin position="15"/>
        <end position="30"/>
    </location>
</feature>
<gene>
    <name evidence="2" type="ORF">MGAL_10B066071</name>
</gene>
<comment type="caution">
    <text evidence="2">The sequence shown here is derived from an EMBL/GenBank/DDBJ whole genome shotgun (WGS) entry which is preliminary data.</text>
</comment>
<accession>A0A8B6DQS9</accession>
<keyword evidence="3" id="KW-1185">Reference proteome</keyword>
<dbReference type="OrthoDB" id="6152204at2759"/>
<proteinExistence type="predicted"/>
<organism evidence="2 3">
    <name type="scientific">Mytilus galloprovincialis</name>
    <name type="common">Mediterranean mussel</name>
    <dbReference type="NCBI Taxonomy" id="29158"/>
    <lineage>
        <taxon>Eukaryota</taxon>
        <taxon>Metazoa</taxon>
        <taxon>Spiralia</taxon>
        <taxon>Lophotrochozoa</taxon>
        <taxon>Mollusca</taxon>
        <taxon>Bivalvia</taxon>
        <taxon>Autobranchia</taxon>
        <taxon>Pteriomorphia</taxon>
        <taxon>Mytilida</taxon>
        <taxon>Mytiloidea</taxon>
        <taxon>Mytilidae</taxon>
        <taxon>Mytilinae</taxon>
        <taxon>Mytilus</taxon>
    </lineage>
</organism>
<dbReference type="AlphaFoldDB" id="A0A8B6DQS9"/>
<evidence type="ECO:0000256" key="1">
    <source>
        <dbReference type="SAM" id="MobiDB-lite"/>
    </source>
</evidence>